<accession>A0AAV2FRN2</accession>
<dbReference type="PANTHER" id="PTHR42648:SF31">
    <property type="entry name" value="RNA-DIRECTED DNA POLYMERASE"/>
    <property type="match status" value="1"/>
</dbReference>
<dbReference type="GO" id="GO:0008233">
    <property type="term" value="F:peptidase activity"/>
    <property type="evidence" value="ECO:0007669"/>
    <property type="project" value="UniProtKB-KW"/>
</dbReference>
<feature type="compositionally biased region" description="Low complexity" evidence="2">
    <location>
        <begin position="896"/>
        <end position="923"/>
    </location>
</feature>
<dbReference type="Pfam" id="PF00665">
    <property type="entry name" value="rve"/>
    <property type="match status" value="1"/>
</dbReference>
<dbReference type="PRINTS" id="PR01217">
    <property type="entry name" value="PRICHEXTENSN"/>
</dbReference>
<dbReference type="InterPro" id="IPR039537">
    <property type="entry name" value="Retrotran_Ty1/copia-like"/>
</dbReference>
<dbReference type="PROSITE" id="PS50994">
    <property type="entry name" value="INTEGRASE"/>
    <property type="match status" value="1"/>
</dbReference>
<sequence>MQQNDDNAAPHIVYQREDPYFLHGSEQPGSLLVADRLNTTNYNDWSGAMFNALAAKNKLGFISGTIPQPAETDPKYGAWIRNNVMILSWIQQSVDSEIRKTILNIKSAAETWKSLQTRYGSGDIVRVAELEEALSTLKQGNQTITEYYGNVITLRDELDNYQPLLPCDCTPTSHLDCLAMKKVLEYQETNYVIKFLRGLNENFSGVRSQVLFGDDLPNINRVFERMLQPERQLYGTQTGKMIASVHTENTTLAMPGILRRPTLPQKRPFCTFCKKEGHTEDTCYQKHGWPPGFGTRPPSSVPPRVIECTFCKKHGHTADICFRKNGFPSDFASRTSTSGYGRGRGRGYANTASSPHQEDEIKLTRSEYEKLMNLMSSQKGQSSHAAAAFVTNRGNISNCLLTGSMVNTISHTKDNWILDTGASDHIVFSLYYLNNTQLLSNAFITLPTGEQIQATHTGTITLTENLILLDVLYVPTFTFNLISVSKLTTTNSLSLTFHSNLCLLRDLKQMRVIGSARLLNGLYYLEVPNSPKHISAVRSPSTDLWHFRLGHVSHSKIPLLNQFCTSIKTQRDLPCDVCHFAKQRRLPFPSSQSVTHYVFELLHVDIWGPNPVPTYDGYKYFLTIVDDYSRLTWIILLAAKSDARPKLIAFCTQMQRQFQTLIKRIRSDQGSEFHMEDFFQSTCILHEMSCVETPQQNSKVERKHQHILAVARALKFQANFPTTFWGDCIKHAVFLINRVPSTVIQNKTPYELLYLKPPDLTNLKVFGSLCYASTLGNHRTKFQPRARKGVFLGYPVGIKGYRIYDLTSHEIFISRDVIFYDTEFPFKYPDSTPPPPPPTDPTDPDYLFPIPSTLPSTSNDTSDPPFDQPPNPPSPSSPTQNPTEPMQTPSPPSSPVSPSSPTSDTTFPSCSASPLATPSSHSTPTPPPHPPIPLRKI</sequence>
<feature type="compositionally biased region" description="Pro residues" evidence="2">
    <location>
        <begin position="924"/>
        <end position="937"/>
    </location>
</feature>
<gene>
    <name evidence="4" type="ORF">LTRI10_LOCUS40795</name>
</gene>
<organism evidence="4 5">
    <name type="scientific">Linum trigynum</name>
    <dbReference type="NCBI Taxonomy" id="586398"/>
    <lineage>
        <taxon>Eukaryota</taxon>
        <taxon>Viridiplantae</taxon>
        <taxon>Streptophyta</taxon>
        <taxon>Embryophyta</taxon>
        <taxon>Tracheophyta</taxon>
        <taxon>Spermatophyta</taxon>
        <taxon>Magnoliopsida</taxon>
        <taxon>eudicotyledons</taxon>
        <taxon>Gunneridae</taxon>
        <taxon>Pentapetalae</taxon>
        <taxon>rosids</taxon>
        <taxon>fabids</taxon>
        <taxon>Malpighiales</taxon>
        <taxon>Linaceae</taxon>
        <taxon>Linum</taxon>
    </lineage>
</organism>
<evidence type="ECO:0000259" key="3">
    <source>
        <dbReference type="PROSITE" id="PS50994"/>
    </source>
</evidence>
<reference evidence="4 5" key="1">
    <citation type="submission" date="2024-04" db="EMBL/GenBank/DDBJ databases">
        <authorList>
            <person name="Fracassetti M."/>
        </authorList>
    </citation>
    <scope>NUCLEOTIDE SEQUENCE [LARGE SCALE GENOMIC DNA]</scope>
</reference>
<feature type="compositionally biased region" description="Pro residues" evidence="2">
    <location>
        <begin position="866"/>
        <end position="876"/>
    </location>
</feature>
<feature type="region of interest" description="Disordered" evidence="2">
    <location>
        <begin position="828"/>
        <end position="937"/>
    </location>
</feature>
<keyword evidence="1" id="KW-0645">Protease</keyword>
<keyword evidence="1" id="KW-0378">Hydrolase</keyword>
<keyword evidence="5" id="KW-1185">Reference proteome</keyword>
<feature type="domain" description="Integrase catalytic" evidence="3">
    <location>
        <begin position="585"/>
        <end position="757"/>
    </location>
</feature>
<feature type="region of interest" description="Disordered" evidence="2">
    <location>
        <begin position="333"/>
        <end position="360"/>
    </location>
</feature>
<dbReference type="Pfam" id="PF14244">
    <property type="entry name" value="Retrotran_gag_3"/>
    <property type="match status" value="1"/>
</dbReference>
<dbReference type="InterPro" id="IPR057670">
    <property type="entry name" value="SH3_retrovirus"/>
</dbReference>
<dbReference type="InterPro" id="IPR025724">
    <property type="entry name" value="GAG-pre-integrase_dom"/>
</dbReference>
<dbReference type="PANTHER" id="PTHR42648">
    <property type="entry name" value="TRANSPOSASE, PUTATIVE-RELATED"/>
    <property type="match status" value="1"/>
</dbReference>
<dbReference type="Pfam" id="PF25597">
    <property type="entry name" value="SH3_retrovirus"/>
    <property type="match status" value="1"/>
</dbReference>
<dbReference type="InterPro" id="IPR012337">
    <property type="entry name" value="RNaseH-like_sf"/>
</dbReference>
<evidence type="ECO:0000313" key="4">
    <source>
        <dbReference type="EMBL" id="CAL1400682.1"/>
    </source>
</evidence>
<dbReference type="EMBL" id="OZ034820">
    <property type="protein sequence ID" value="CAL1400682.1"/>
    <property type="molecule type" value="Genomic_DNA"/>
</dbReference>
<dbReference type="InterPro" id="IPR029472">
    <property type="entry name" value="Copia-like_N"/>
</dbReference>
<evidence type="ECO:0000313" key="5">
    <source>
        <dbReference type="Proteomes" id="UP001497516"/>
    </source>
</evidence>
<protein>
    <recommendedName>
        <fullName evidence="3">Integrase catalytic domain-containing protein</fullName>
    </recommendedName>
</protein>
<dbReference type="GO" id="GO:0006508">
    <property type="term" value="P:proteolysis"/>
    <property type="evidence" value="ECO:0007669"/>
    <property type="project" value="UniProtKB-KW"/>
</dbReference>
<dbReference type="GO" id="GO:0015074">
    <property type="term" value="P:DNA integration"/>
    <property type="evidence" value="ECO:0007669"/>
    <property type="project" value="InterPro"/>
</dbReference>
<dbReference type="InterPro" id="IPR054722">
    <property type="entry name" value="PolX-like_BBD"/>
</dbReference>
<evidence type="ECO:0000256" key="2">
    <source>
        <dbReference type="SAM" id="MobiDB-lite"/>
    </source>
</evidence>
<dbReference type="AlphaFoldDB" id="A0AAV2FRN2"/>
<name>A0AAV2FRN2_9ROSI</name>
<feature type="compositionally biased region" description="Low complexity" evidence="2">
    <location>
        <begin position="877"/>
        <end position="887"/>
    </location>
</feature>
<evidence type="ECO:0000256" key="1">
    <source>
        <dbReference type="ARBA" id="ARBA00022670"/>
    </source>
</evidence>
<dbReference type="GO" id="GO:0003676">
    <property type="term" value="F:nucleic acid binding"/>
    <property type="evidence" value="ECO:0007669"/>
    <property type="project" value="InterPro"/>
</dbReference>
<dbReference type="Pfam" id="PF22936">
    <property type="entry name" value="Pol_BBD"/>
    <property type="match status" value="1"/>
</dbReference>
<dbReference type="SUPFAM" id="SSF53098">
    <property type="entry name" value="Ribonuclease H-like"/>
    <property type="match status" value="1"/>
</dbReference>
<dbReference type="InterPro" id="IPR001584">
    <property type="entry name" value="Integrase_cat-core"/>
</dbReference>
<dbReference type="Pfam" id="PF13976">
    <property type="entry name" value="gag_pre-integrs"/>
    <property type="match status" value="1"/>
</dbReference>
<dbReference type="InterPro" id="IPR036397">
    <property type="entry name" value="RNaseH_sf"/>
</dbReference>
<dbReference type="Proteomes" id="UP001497516">
    <property type="component" value="Chromosome 7"/>
</dbReference>
<proteinExistence type="predicted"/>
<feature type="compositionally biased region" description="Pro residues" evidence="2">
    <location>
        <begin position="831"/>
        <end position="841"/>
    </location>
</feature>
<dbReference type="Gene3D" id="3.30.420.10">
    <property type="entry name" value="Ribonuclease H-like superfamily/Ribonuclease H"/>
    <property type="match status" value="1"/>
</dbReference>